<evidence type="ECO:0000256" key="2">
    <source>
        <dbReference type="ARBA" id="ARBA00023125"/>
    </source>
</evidence>
<evidence type="ECO:0000259" key="5">
    <source>
        <dbReference type="PROSITE" id="PS51118"/>
    </source>
</evidence>
<keyword evidence="2" id="KW-0238">DNA-binding</keyword>
<feature type="domain" description="HTH hxlR-type" evidence="5">
    <location>
        <begin position="23"/>
        <end position="121"/>
    </location>
</feature>
<feature type="region of interest" description="Disordered" evidence="4">
    <location>
        <begin position="128"/>
        <end position="167"/>
    </location>
</feature>
<dbReference type="PANTHER" id="PTHR33204">
    <property type="entry name" value="TRANSCRIPTIONAL REGULATOR, MARR FAMILY"/>
    <property type="match status" value="1"/>
</dbReference>
<dbReference type="Pfam" id="PF01638">
    <property type="entry name" value="HxlR"/>
    <property type="match status" value="1"/>
</dbReference>
<organism evidence="6 7">
    <name type="scientific">Streptomyces antimycoticus</name>
    <dbReference type="NCBI Taxonomy" id="68175"/>
    <lineage>
        <taxon>Bacteria</taxon>
        <taxon>Bacillati</taxon>
        <taxon>Actinomycetota</taxon>
        <taxon>Actinomycetes</taxon>
        <taxon>Kitasatosporales</taxon>
        <taxon>Streptomycetaceae</taxon>
        <taxon>Streptomyces</taxon>
        <taxon>Streptomyces violaceusniger group</taxon>
    </lineage>
</organism>
<proteinExistence type="predicted"/>
<dbReference type="InterPro" id="IPR036390">
    <property type="entry name" value="WH_DNA-bd_sf"/>
</dbReference>
<dbReference type="InterPro" id="IPR036388">
    <property type="entry name" value="WH-like_DNA-bd_sf"/>
</dbReference>
<evidence type="ECO:0000256" key="3">
    <source>
        <dbReference type="ARBA" id="ARBA00023163"/>
    </source>
</evidence>
<keyword evidence="1" id="KW-0805">Transcription regulation</keyword>
<accession>A0A499UJJ7</accession>
<evidence type="ECO:0000313" key="7">
    <source>
        <dbReference type="Proteomes" id="UP000463951"/>
    </source>
</evidence>
<evidence type="ECO:0000256" key="4">
    <source>
        <dbReference type="SAM" id="MobiDB-lite"/>
    </source>
</evidence>
<dbReference type="Gene3D" id="1.10.10.10">
    <property type="entry name" value="Winged helix-like DNA-binding domain superfamily/Winged helix DNA-binding domain"/>
    <property type="match status" value="1"/>
</dbReference>
<dbReference type="GO" id="GO:0003677">
    <property type="term" value="F:DNA binding"/>
    <property type="evidence" value="ECO:0007669"/>
    <property type="project" value="UniProtKB-KW"/>
</dbReference>
<dbReference type="InterPro" id="IPR002577">
    <property type="entry name" value="HTH_HxlR"/>
</dbReference>
<sequence length="347" mass="37264">MTDVTAGVRPASPLDPDMFDPLCPSSVMPFRVGDKWTGMVIRCLEGGPRRFTELRVPLRAVTPKVLSETLRAMERDGLLIRTTYDENPPRVEYALTPLGRTLIPLLDAARAWSETHLPQLLAARRAHKRVDDADDADHGAGNQPTAADSTPDEPRTSSVAHSGRQPARLCHFKAEEVQQMKVDSPGHEDGRRVGGAADAQLELAQVIQDHPAVAAQRPTHLTLDEAVDQQGQADHLDEGGDATVVLDEDGSDRQRSLEVAVAALDATLALVVQQDLGGIGCPGQAGGDERVPAVRRRLGLQDLLVEAPVQGGPALLVDGNRAVRRQDATRRVLAITPTRAAIFSGVP</sequence>
<dbReference type="PROSITE" id="PS51118">
    <property type="entry name" value="HTH_HXLR"/>
    <property type="match status" value="1"/>
</dbReference>
<name>A0A499UJJ7_9ACTN</name>
<dbReference type="SUPFAM" id="SSF46785">
    <property type="entry name" value="Winged helix' DNA-binding domain"/>
    <property type="match status" value="1"/>
</dbReference>
<dbReference type="EMBL" id="AP019620">
    <property type="protein sequence ID" value="BBJ37401.1"/>
    <property type="molecule type" value="Genomic_DNA"/>
</dbReference>
<dbReference type="AlphaFoldDB" id="A0A499UJJ7"/>
<gene>
    <name evidence="6" type="ORF">SSPO_001190</name>
</gene>
<evidence type="ECO:0000256" key="1">
    <source>
        <dbReference type="ARBA" id="ARBA00023015"/>
    </source>
</evidence>
<keyword evidence="3" id="KW-0804">Transcription</keyword>
<dbReference type="Proteomes" id="UP000463951">
    <property type="component" value="Chromosome"/>
</dbReference>
<evidence type="ECO:0000313" key="6">
    <source>
        <dbReference type="EMBL" id="BBJ37401.1"/>
    </source>
</evidence>
<protein>
    <recommendedName>
        <fullName evidence="5">HTH hxlR-type domain-containing protein</fullName>
    </recommendedName>
</protein>
<dbReference type="PANTHER" id="PTHR33204:SF37">
    <property type="entry name" value="HTH-TYPE TRANSCRIPTIONAL REGULATOR YODB"/>
    <property type="match status" value="1"/>
</dbReference>
<reference evidence="6 7" key="1">
    <citation type="journal article" date="2020" name="Int. J. Syst. Evol. Microbiol.">
        <title>Reclassification of Streptomyces castelarensis and Streptomyces sporoclivatus as later heterotypic synonyms of Streptomyces antimycoticus.</title>
        <authorList>
            <person name="Komaki H."/>
            <person name="Tamura T."/>
        </authorList>
    </citation>
    <scope>NUCLEOTIDE SEQUENCE [LARGE SCALE GENOMIC DNA]</scope>
    <source>
        <strain evidence="6 7">NBRC 100767</strain>
    </source>
</reference>